<accession>A0A812K822</accession>
<comment type="caution">
    <text evidence="11">The sequence shown here is derived from an EMBL/GenBank/DDBJ whole genome shotgun (WGS) entry which is preliminary data.</text>
</comment>
<dbReference type="PROSITE" id="PS00396">
    <property type="entry name" value="TOPO_IA_1"/>
    <property type="match status" value="1"/>
</dbReference>
<reference evidence="11" key="1">
    <citation type="submission" date="2021-02" db="EMBL/GenBank/DDBJ databases">
        <authorList>
            <person name="Dougan E. K."/>
            <person name="Rhodes N."/>
            <person name="Thang M."/>
            <person name="Chan C."/>
        </authorList>
    </citation>
    <scope>NUCLEOTIDE SEQUENCE</scope>
</reference>
<keyword evidence="12" id="KW-1185">Reference proteome</keyword>
<dbReference type="GO" id="GO:0003677">
    <property type="term" value="F:DNA binding"/>
    <property type="evidence" value="ECO:0007669"/>
    <property type="project" value="UniProtKB-KW"/>
</dbReference>
<evidence type="ECO:0000313" key="12">
    <source>
        <dbReference type="Proteomes" id="UP000604046"/>
    </source>
</evidence>
<dbReference type="PROSITE" id="PS52039">
    <property type="entry name" value="TOPO_IA_2"/>
    <property type="match status" value="1"/>
</dbReference>
<evidence type="ECO:0000256" key="6">
    <source>
        <dbReference type="ARBA" id="ARBA00023235"/>
    </source>
</evidence>
<gene>
    <name evidence="11" type="primary">topB</name>
    <name evidence="11" type="ORF">SNAT2548_LOCUS7929</name>
</gene>
<dbReference type="InterPro" id="IPR013824">
    <property type="entry name" value="Topo_IA_cen_sub1"/>
</dbReference>
<dbReference type="PANTHER" id="PTHR11390">
    <property type="entry name" value="PROKARYOTIC DNA TOPOISOMERASE"/>
    <property type="match status" value="1"/>
</dbReference>
<keyword evidence="6 7" id="KW-0413">Isomerase</keyword>
<keyword evidence="4 7" id="KW-0799">Topoisomerase</keyword>
<dbReference type="InterPro" id="IPR003601">
    <property type="entry name" value="Topo_IA_2"/>
</dbReference>
<evidence type="ECO:0000256" key="8">
    <source>
        <dbReference type="SAM" id="MobiDB-lite"/>
    </source>
</evidence>
<evidence type="ECO:0000256" key="2">
    <source>
        <dbReference type="ARBA" id="ARBA00009446"/>
    </source>
</evidence>
<dbReference type="Pfam" id="PF01751">
    <property type="entry name" value="Toprim"/>
    <property type="match status" value="1"/>
</dbReference>
<feature type="compositionally biased region" description="Basic residues" evidence="8">
    <location>
        <begin position="718"/>
        <end position="728"/>
    </location>
</feature>
<evidence type="ECO:0000259" key="10">
    <source>
        <dbReference type="PROSITE" id="PS52039"/>
    </source>
</evidence>
<dbReference type="EC" id="5.6.2.1" evidence="3 7"/>
<dbReference type="InterPro" id="IPR006171">
    <property type="entry name" value="TOPRIM_dom"/>
</dbReference>
<dbReference type="PRINTS" id="PR00417">
    <property type="entry name" value="PRTPISMRASEI"/>
</dbReference>
<dbReference type="EMBL" id="CAJNDS010000569">
    <property type="protein sequence ID" value="CAE7219236.1"/>
    <property type="molecule type" value="Genomic_DNA"/>
</dbReference>
<protein>
    <recommendedName>
        <fullName evidence="3 7">DNA topoisomerase</fullName>
        <ecNumber evidence="3 7">5.6.2.1</ecNumber>
    </recommendedName>
</protein>
<dbReference type="InterPro" id="IPR013826">
    <property type="entry name" value="Topo_IA_cen_sub3"/>
</dbReference>
<dbReference type="SMART" id="SM00436">
    <property type="entry name" value="TOP1Bc"/>
    <property type="match status" value="1"/>
</dbReference>
<dbReference type="Gene3D" id="3.40.50.140">
    <property type="match status" value="1"/>
</dbReference>
<evidence type="ECO:0000256" key="5">
    <source>
        <dbReference type="ARBA" id="ARBA00023125"/>
    </source>
</evidence>
<feature type="domain" description="Toprim" evidence="9">
    <location>
        <begin position="77"/>
        <end position="199"/>
    </location>
</feature>
<dbReference type="PROSITE" id="PS50880">
    <property type="entry name" value="TOPRIM"/>
    <property type="match status" value="1"/>
</dbReference>
<feature type="region of interest" description="Disordered" evidence="8">
    <location>
        <begin position="697"/>
        <end position="728"/>
    </location>
</feature>
<dbReference type="SUPFAM" id="SSF56712">
    <property type="entry name" value="Prokaryotic type I DNA topoisomerase"/>
    <property type="match status" value="1"/>
</dbReference>
<organism evidence="11 12">
    <name type="scientific">Symbiodinium natans</name>
    <dbReference type="NCBI Taxonomy" id="878477"/>
    <lineage>
        <taxon>Eukaryota</taxon>
        <taxon>Sar</taxon>
        <taxon>Alveolata</taxon>
        <taxon>Dinophyceae</taxon>
        <taxon>Suessiales</taxon>
        <taxon>Symbiodiniaceae</taxon>
        <taxon>Symbiodinium</taxon>
    </lineage>
</organism>
<dbReference type="PANTHER" id="PTHR11390:SF21">
    <property type="entry name" value="DNA TOPOISOMERASE 3-ALPHA"/>
    <property type="match status" value="1"/>
</dbReference>
<dbReference type="InterPro" id="IPR013825">
    <property type="entry name" value="Topo_IA_cen_sub2"/>
</dbReference>
<sequence>MLHVSLFRPDAQPGRLGFQPTPMLHHICPDGFKGKARGLGQATGAIAVKQRAPRRQPGHESRTGAGIALRAALAAAVQLVIAEKPRVAQQIASALKLKKVGKHYEGKNMIVTSACGHLVQFQDPPWGGKLPLSPPSKLKAIEGKETDLKEIRQLASRADVLVNGCDAGREGELIFRRIREFLRLKQKPFQRLWLQSLTPDAIRSAMGQLKAGADFDNLAAAADCRALWDWLIGINGTRALRQGLWLAKKCSVGRVMTPTLSLVVDREKAIEDFQPQQYHVAHATFRASDEEDASAEYSGEFSTLYQDVKKKRVDLKAELKKWKPGKEGRVVEDSRSHTLEHPKPLFNLADVQRECSRLYGMTPASTLKHVQKLYEDELTTYPRTDSRYVPNDHELLIEKMLKDAARKGTSQGEITPEILKAAAERVRKVRARVFDDKKVTDHYAIIPTSQGLDQALTSKSHDKVLKMIVRHFLEVFLPPAKHAVMSRATQMGDYIFKTHDRVLVDAGFLLLQGRKPGRQGLARPLPKGTSVVLVKAPKVVDKETQPPQRYTQASLLTAMETCSKAVADGQLKQALTAGIGTSATRAAIIEKLIWQKWITHASAAASTGKIEKGALMASNQAVKFIADLRGLLKMPELSTVELTGEWELRLKQIQDGLAKPGPANKEIYAAVERIVASACSRRAKAKVLCVKKTLPKKKATTPDLATRRIKASGTSQSKAKKGKALVNA</sequence>
<dbReference type="InterPro" id="IPR023406">
    <property type="entry name" value="Topo_IA_AS"/>
</dbReference>
<dbReference type="Gene3D" id="1.10.290.10">
    <property type="entry name" value="Topoisomerase I, domain 4"/>
    <property type="match status" value="1"/>
</dbReference>
<dbReference type="GO" id="GO:0006265">
    <property type="term" value="P:DNA topological change"/>
    <property type="evidence" value="ECO:0007669"/>
    <property type="project" value="InterPro"/>
</dbReference>
<keyword evidence="5 7" id="KW-0238">DNA-binding</keyword>
<dbReference type="GO" id="GO:0003917">
    <property type="term" value="F:DNA topoisomerase type I (single strand cut, ATP-independent) activity"/>
    <property type="evidence" value="ECO:0007669"/>
    <property type="project" value="UniProtKB-EC"/>
</dbReference>
<evidence type="ECO:0000256" key="1">
    <source>
        <dbReference type="ARBA" id="ARBA00000213"/>
    </source>
</evidence>
<dbReference type="InterPro" id="IPR023405">
    <property type="entry name" value="Topo_IA_core_domain"/>
</dbReference>
<evidence type="ECO:0000313" key="11">
    <source>
        <dbReference type="EMBL" id="CAE7219236.1"/>
    </source>
</evidence>
<comment type="catalytic activity">
    <reaction evidence="1 7">
        <text>ATP-independent breakage of single-stranded DNA, followed by passage and rejoining.</text>
        <dbReference type="EC" id="5.6.2.1"/>
    </reaction>
</comment>
<feature type="domain" description="Topo IA-type catalytic" evidence="10">
    <location>
        <begin position="215"/>
        <end position="675"/>
    </location>
</feature>
<comment type="similarity">
    <text evidence="2 7">Belongs to the type IA topoisomerase family.</text>
</comment>
<dbReference type="Gene3D" id="2.70.20.10">
    <property type="entry name" value="Topoisomerase I, domain 3"/>
    <property type="match status" value="1"/>
</dbReference>
<dbReference type="Proteomes" id="UP000604046">
    <property type="component" value="Unassembled WGS sequence"/>
</dbReference>
<comment type="function">
    <text evidence="7">Introduces a single-strand break via transesterification at a target site in duplex DNA. Releases the supercoiling and torsional tension of DNA introduced during the DNA replication and transcription by transiently cleaving and rejoining one strand of the DNA duplex. The scissile phosphodiester is attacked by the catalytic tyrosine of the enzyme, resulting in the formation of a DNA-(5'-phosphotyrosyl)-enzyme intermediate and the expulsion of a 3'-OH DNA strand.</text>
</comment>
<dbReference type="InterPro" id="IPR003602">
    <property type="entry name" value="Topo_IA_DNA-bd_dom"/>
</dbReference>
<proteinExistence type="inferred from homology"/>
<dbReference type="CDD" id="cd03362">
    <property type="entry name" value="TOPRIM_TopoIA_TopoIII"/>
    <property type="match status" value="1"/>
</dbReference>
<evidence type="ECO:0000256" key="7">
    <source>
        <dbReference type="RuleBase" id="RU362092"/>
    </source>
</evidence>
<dbReference type="AlphaFoldDB" id="A0A812K822"/>
<dbReference type="SMART" id="SM00437">
    <property type="entry name" value="TOP1Ac"/>
    <property type="match status" value="1"/>
</dbReference>
<dbReference type="InterPro" id="IPR013497">
    <property type="entry name" value="Topo_IA_cen"/>
</dbReference>
<evidence type="ECO:0000256" key="4">
    <source>
        <dbReference type="ARBA" id="ARBA00023029"/>
    </source>
</evidence>
<dbReference type="GO" id="GO:0006310">
    <property type="term" value="P:DNA recombination"/>
    <property type="evidence" value="ECO:0007669"/>
    <property type="project" value="TreeGrafter"/>
</dbReference>
<dbReference type="InterPro" id="IPR034144">
    <property type="entry name" value="TOPRIM_TopoIII"/>
</dbReference>
<evidence type="ECO:0000256" key="3">
    <source>
        <dbReference type="ARBA" id="ARBA00012891"/>
    </source>
</evidence>
<dbReference type="GO" id="GO:0006281">
    <property type="term" value="P:DNA repair"/>
    <property type="evidence" value="ECO:0007669"/>
    <property type="project" value="TreeGrafter"/>
</dbReference>
<dbReference type="SMART" id="SM00493">
    <property type="entry name" value="TOPRIM"/>
    <property type="match status" value="1"/>
</dbReference>
<evidence type="ECO:0000259" key="9">
    <source>
        <dbReference type="PROSITE" id="PS50880"/>
    </source>
</evidence>
<dbReference type="OrthoDB" id="449082at2759"/>
<name>A0A812K822_9DINO</name>
<dbReference type="Gene3D" id="1.10.460.10">
    <property type="entry name" value="Topoisomerase I, domain 2"/>
    <property type="match status" value="1"/>
</dbReference>
<dbReference type="Pfam" id="PF01131">
    <property type="entry name" value="Topoisom_bac"/>
    <property type="match status" value="1"/>
</dbReference>
<dbReference type="InterPro" id="IPR000380">
    <property type="entry name" value="Topo_IA"/>
</dbReference>